<reference evidence="3" key="1">
    <citation type="submission" date="2021-02" db="EMBL/GenBank/DDBJ databases">
        <authorList>
            <person name="Nowell W R."/>
        </authorList>
    </citation>
    <scope>NUCLEOTIDE SEQUENCE</scope>
</reference>
<organism evidence="3 5">
    <name type="scientific">Adineta steineri</name>
    <dbReference type="NCBI Taxonomy" id="433720"/>
    <lineage>
        <taxon>Eukaryota</taxon>
        <taxon>Metazoa</taxon>
        <taxon>Spiralia</taxon>
        <taxon>Gnathifera</taxon>
        <taxon>Rotifera</taxon>
        <taxon>Eurotatoria</taxon>
        <taxon>Bdelloidea</taxon>
        <taxon>Adinetida</taxon>
        <taxon>Adinetidae</taxon>
        <taxon>Adineta</taxon>
    </lineage>
</organism>
<accession>A0A815V149</accession>
<name>A0A815V149_9BILA</name>
<evidence type="ECO:0000313" key="4">
    <source>
        <dbReference type="EMBL" id="CAF1557912.1"/>
    </source>
</evidence>
<dbReference type="EMBL" id="CAJNOM010000762">
    <property type="protein sequence ID" value="CAF1557912.1"/>
    <property type="molecule type" value="Genomic_DNA"/>
</dbReference>
<dbReference type="EMBL" id="CAJNOI010000415">
    <property type="protein sequence ID" value="CAF1272613.1"/>
    <property type="molecule type" value="Genomic_DNA"/>
</dbReference>
<dbReference type="AlphaFoldDB" id="A0A815V149"/>
<sequence>MILNRDIKILVGFIFSLMIFVSLRDNPIQDFQDDIIPQHYNLEFIDYSDQMICNVIIFFQFTQDRFALLHQYECYTMDILQLCLPRNLFNYTLNTTQIFETYFSRTFPLNKLTLITVLESNDRIISKPGLVFIDQNILLTNISTKQILQQHESIFFLIAYQWVDTLIQFNNKNQWIGKSLARSIARHLFNKTNNPIEKFMSTVIIDSLCNTESDEKINNIIFEDILIKKGEAFLTAYRLSIDDNEFQSQIPQLIFNESVLFTNSSLIGSQFLDHHIISLNSSTNDIQLFKLNSNCSLPSFPLTLYNSSFISNPFFHIFYSSWDHFINGIKFFQQQINSFSKVLFDSFLFNLSNQLSIKYPLELINLFFYQSLSILTKHDLIVLNKILQYYRKMMKKNFFIHFNYVVQFIFNNQKLRNISKTKLINDENQTDMLTSFNQLQIPSPFLYPDQIVMNIVCQTVRQQNDQYWYDLIYAVQEKIYYQPIPSAIITGLSCGIHTTEQIEFSLPTITISMAMLS</sequence>
<dbReference type="Gene3D" id="1.10.390.10">
    <property type="entry name" value="Neutral Protease Domain 2"/>
    <property type="match status" value="1"/>
</dbReference>
<dbReference type="InterPro" id="IPR027268">
    <property type="entry name" value="Peptidase_M4/M1_CTD_sf"/>
</dbReference>
<dbReference type="Proteomes" id="UP000663877">
    <property type="component" value="Unassembled WGS sequence"/>
</dbReference>
<evidence type="ECO:0000313" key="2">
    <source>
        <dbReference type="EMBL" id="CAF1272613.1"/>
    </source>
</evidence>
<proteinExistence type="predicted"/>
<dbReference type="Proteomes" id="UP000663832">
    <property type="component" value="Unassembled WGS sequence"/>
</dbReference>
<evidence type="ECO:0000313" key="1">
    <source>
        <dbReference type="EMBL" id="CAF1272023.1"/>
    </source>
</evidence>
<protein>
    <submittedName>
        <fullName evidence="3">Uncharacterized protein</fullName>
    </submittedName>
</protein>
<dbReference type="EMBL" id="CAJNOM010000626">
    <property type="protein sequence ID" value="CAF1526178.1"/>
    <property type="molecule type" value="Genomic_DNA"/>
</dbReference>
<evidence type="ECO:0000313" key="3">
    <source>
        <dbReference type="EMBL" id="CAF1526178.1"/>
    </source>
</evidence>
<keyword evidence="5" id="KW-1185">Reference proteome</keyword>
<comment type="caution">
    <text evidence="3">The sequence shown here is derived from an EMBL/GenBank/DDBJ whole genome shotgun (WGS) entry which is preliminary data.</text>
</comment>
<dbReference type="EMBL" id="CAJNOI010000413">
    <property type="protein sequence ID" value="CAF1272023.1"/>
    <property type="molecule type" value="Genomic_DNA"/>
</dbReference>
<evidence type="ECO:0000313" key="5">
    <source>
        <dbReference type="Proteomes" id="UP000663832"/>
    </source>
</evidence>
<gene>
    <name evidence="1" type="ORF">BJG266_LOCUS30717</name>
    <name evidence="2" type="ORF">BJG266_LOCUS30748</name>
    <name evidence="3" type="ORF">QVE165_LOCUS45153</name>
    <name evidence="4" type="ORF">QVE165_LOCUS47642</name>
</gene>
<dbReference type="OrthoDB" id="10014948at2759"/>